<dbReference type="InterPro" id="IPR000847">
    <property type="entry name" value="LysR_HTH_N"/>
</dbReference>
<dbReference type="Pfam" id="PF03466">
    <property type="entry name" value="LysR_substrate"/>
    <property type="match status" value="1"/>
</dbReference>
<dbReference type="Pfam" id="PF00126">
    <property type="entry name" value="HTH_1"/>
    <property type="match status" value="1"/>
</dbReference>
<dbReference type="EMBL" id="JAECSB010000004">
    <property type="protein sequence ID" value="MBH5141034.1"/>
    <property type="molecule type" value="Genomic_DNA"/>
</dbReference>
<dbReference type="GO" id="GO:0003677">
    <property type="term" value="F:DNA binding"/>
    <property type="evidence" value="ECO:0007669"/>
    <property type="project" value="UniProtKB-KW"/>
</dbReference>
<evidence type="ECO:0000313" key="7">
    <source>
        <dbReference type="EMBL" id="MBH5141034.1"/>
    </source>
</evidence>
<dbReference type="Gene3D" id="1.10.10.10">
    <property type="entry name" value="Winged helix-like DNA-binding domain superfamily/Winged helix DNA-binding domain"/>
    <property type="match status" value="1"/>
</dbReference>
<keyword evidence="8" id="KW-1185">Reference proteome</keyword>
<evidence type="ECO:0000256" key="5">
    <source>
        <dbReference type="ARBA" id="ARBA00023163"/>
    </source>
</evidence>
<evidence type="ECO:0000256" key="3">
    <source>
        <dbReference type="ARBA" id="ARBA00023125"/>
    </source>
</evidence>
<sequence length="286" mass="30334">MDLRRLAQFVAAADAGSLTSAARSLFITQQAMSSAMRQLEKELGVELFAREGRRVVLTAAGRKLREGAPTLLAASDALATAARRAAETVMPAFVIAHTPAITSEEAFDLIAPIRHARPDTSITVRQMFPEEMESALIERTVDVGLRRGVTTPPDLAAAVLGYSTLRLAVDATHPLAQRDSITLKDIAAWTLMVWAPPTRSFYTDFLVSACRRAGFEPNLAVNLVQGTPPVTAVAGNDCVAFVTAPAGPAMGGGVTVLEVSDPPLAPIQAIWLPHTISCERNALLGG</sequence>
<dbReference type="InterPro" id="IPR036390">
    <property type="entry name" value="WH_DNA-bd_sf"/>
</dbReference>
<comment type="caution">
    <text evidence="7">The sequence shown here is derived from an EMBL/GenBank/DDBJ whole genome shotgun (WGS) entry which is preliminary data.</text>
</comment>
<dbReference type="GO" id="GO:0032993">
    <property type="term" value="C:protein-DNA complex"/>
    <property type="evidence" value="ECO:0007669"/>
    <property type="project" value="TreeGrafter"/>
</dbReference>
<evidence type="ECO:0000256" key="2">
    <source>
        <dbReference type="ARBA" id="ARBA00023015"/>
    </source>
</evidence>
<reference evidence="7 8" key="1">
    <citation type="submission" date="2020-12" db="EMBL/GenBank/DDBJ databases">
        <title>Draft genome sequence of furan degrading bacterial strain FUR100.</title>
        <authorList>
            <person name="Woiski C."/>
        </authorList>
    </citation>
    <scope>NUCLEOTIDE SEQUENCE [LARGE SCALE GENOMIC DNA]</scope>
    <source>
        <strain evidence="7 8">FUR100</strain>
    </source>
</reference>
<feature type="domain" description="HTH lysR-type" evidence="6">
    <location>
        <begin position="1"/>
        <end position="58"/>
    </location>
</feature>
<dbReference type="GO" id="GO:0003700">
    <property type="term" value="F:DNA-binding transcription factor activity"/>
    <property type="evidence" value="ECO:0007669"/>
    <property type="project" value="InterPro"/>
</dbReference>
<dbReference type="PROSITE" id="PS50931">
    <property type="entry name" value="HTH_LYSR"/>
    <property type="match status" value="1"/>
</dbReference>
<gene>
    <name evidence="7" type="ORF">I3517_00155</name>
</gene>
<dbReference type="Proteomes" id="UP000627573">
    <property type="component" value="Unassembled WGS sequence"/>
</dbReference>
<dbReference type="SUPFAM" id="SSF53850">
    <property type="entry name" value="Periplasmic binding protein-like II"/>
    <property type="match status" value="1"/>
</dbReference>
<dbReference type="InterPro" id="IPR005119">
    <property type="entry name" value="LysR_subst-bd"/>
</dbReference>
<dbReference type="PANTHER" id="PTHR30346">
    <property type="entry name" value="TRANSCRIPTIONAL DUAL REGULATOR HCAR-RELATED"/>
    <property type="match status" value="1"/>
</dbReference>
<dbReference type="RefSeq" id="WP_197940307.1">
    <property type="nucleotide sequence ID" value="NZ_JAECSB010000004.1"/>
</dbReference>
<dbReference type="PANTHER" id="PTHR30346:SF17">
    <property type="entry name" value="LYSR FAMILY TRANSCRIPTIONAL REGULATOR"/>
    <property type="match status" value="1"/>
</dbReference>
<dbReference type="CDD" id="cd08414">
    <property type="entry name" value="PBP2_LTTR_aromatics_like"/>
    <property type="match status" value="1"/>
</dbReference>
<protein>
    <submittedName>
        <fullName evidence="7">LysR family transcriptional regulator</fullName>
    </submittedName>
</protein>
<organism evidence="7 8">
    <name type="scientific">Rhodococcus erythropolis</name>
    <name type="common">Arthrobacter picolinophilus</name>
    <dbReference type="NCBI Taxonomy" id="1833"/>
    <lineage>
        <taxon>Bacteria</taxon>
        <taxon>Bacillati</taxon>
        <taxon>Actinomycetota</taxon>
        <taxon>Actinomycetes</taxon>
        <taxon>Mycobacteriales</taxon>
        <taxon>Nocardiaceae</taxon>
        <taxon>Rhodococcus</taxon>
        <taxon>Rhodococcus erythropolis group</taxon>
    </lineage>
</organism>
<comment type="similarity">
    <text evidence="1">Belongs to the LysR transcriptional regulatory family.</text>
</comment>
<evidence type="ECO:0000256" key="4">
    <source>
        <dbReference type="ARBA" id="ARBA00023159"/>
    </source>
</evidence>
<keyword evidence="4" id="KW-0010">Activator</keyword>
<keyword evidence="2" id="KW-0805">Transcription regulation</keyword>
<keyword evidence="5" id="KW-0804">Transcription</keyword>
<accession>A0A8I0ZK65</accession>
<dbReference type="Gene3D" id="3.40.190.10">
    <property type="entry name" value="Periplasmic binding protein-like II"/>
    <property type="match status" value="2"/>
</dbReference>
<keyword evidence="3" id="KW-0238">DNA-binding</keyword>
<dbReference type="SUPFAM" id="SSF46785">
    <property type="entry name" value="Winged helix' DNA-binding domain"/>
    <property type="match status" value="1"/>
</dbReference>
<proteinExistence type="inferred from homology"/>
<dbReference type="PRINTS" id="PR00039">
    <property type="entry name" value="HTHLYSR"/>
</dbReference>
<dbReference type="FunFam" id="1.10.10.10:FF:000001">
    <property type="entry name" value="LysR family transcriptional regulator"/>
    <property type="match status" value="1"/>
</dbReference>
<name>A0A8I0ZK65_RHOER</name>
<evidence type="ECO:0000259" key="6">
    <source>
        <dbReference type="PROSITE" id="PS50931"/>
    </source>
</evidence>
<evidence type="ECO:0000313" key="8">
    <source>
        <dbReference type="Proteomes" id="UP000627573"/>
    </source>
</evidence>
<dbReference type="AlphaFoldDB" id="A0A8I0ZK65"/>
<dbReference type="InterPro" id="IPR036388">
    <property type="entry name" value="WH-like_DNA-bd_sf"/>
</dbReference>
<evidence type="ECO:0000256" key="1">
    <source>
        <dbReference type="ARBA" id="ARBA00009437"/>
    </source>
</evidence>